<dbReference type="PANTHER" id="PTHR33620:SF1">
    <property type="entry name" value="UREASE ACCESSORY PROTEIN F"/>
    <property type="match status" value="1"/>
</dbReference>
<dbReference type="Gene3D" id="1.10.4190.10">
    <property type="entry name" value="Urease accessory protein UreF"/>
    <property type="match status" value="1"/>
</dbReference>
<organism evidence="4 5">
    <name type="scientific">Pseudocercospora eumusae</name>
    <dbReference type="NCBI Taxonomy" id="321146"/>
    <lineage>
        <taxon>Eukaryota</taxon>
        <taxon>Fungi</taxon>
        <taxon>Dikarya</taxon>
        <taxon>Ascomycota</taxon>
        <taxon>Pezizomycotina</taxon>
        <taxon>Dothideomycetes</taxon>
        <taxon>Dothideomycetidae</taxon>
        <taxon>Mycosphaerellales</taxon>
        <taxon>Mycosphaerellaceae</taxon>
        <taxon>Pseudocercospora</taxon>
    </lineage>
</organism>
<dbReference type="InterPro" id="IPR002639">
    <property type="entry name" value="UreF"/>
</dbReference>
<dbReference type="Pfam" id="PF01730">
    <property type="entry name" value="UreF"/>
    <property type="match status" value="1"/>
</dbReference>
<evidence type="ECO:0000256" key="3">
    <source>
        <dbReference type="ARBA" id="ARBA00046339"/>
    </source>
</evidence>
<dbReference type="AlphaFoldDB" id="A0A139HHA9"/>
<evidence type="ECO:0000313" key="5">
    <source>
        <dbReference type="Proteomes" id="UP000070133"/>
    </source>
</evidence>
<name>A0A139HHA9_9PEZI</name>
<dbReference type="PIRSF" id="PIRSF009467">
    <property type="entry name" value="Ureas_acces_UreF"/>
    <property type="match status" value="1"/>
</dbReference>
<accession>A0A139HHA9</accession>
<dbReference type="GO" id="GO:0016151">
    <property type="term" value="F:nickel cation binding"/>
    <property type="evidence" value="ECO:0007669"/>
    <property type="project" value="InterPro"/>
</dbReference>
<sequence length="268" mass="29042">MALRTGLVDGPRPTSMPNPALHNMLLLSDSALPLGSFAFSSGLESFLAHKGLSGPQASSTKLSSFEKFLEQSLENIASTSLPYVLNSFHHPSRLTELDNDMDASTPCTVARRASTTQGKALVEVWTRALNGAANPTSLRTAEVTNFATQLKSNIPDTFGFTLQGHFAPLFGAVCAAMDLSEHETSYLFLLNHAKAVLSAAVRASVMGPYQSQAVLASSRLQMTIGRCIEYHRKTFSGDPAHHDAVVTVPTMDLWMGRHELLYSRIFNS</sequence>
<evidence type="ECO:0008006" key="6">
    <source>
        <dbReference type="Google" id="ProtNLM"/>
    </source>
</evidence>
<evidence type="ECO:0000313" key="4">
    <source>
        <dbReference type="EMBL" id="KXT01875.1"/>
    </source>
</evidence>
<dbReference type="OrthoDB" id="2550922at2759"/>
<comment type="caution">
    <text evidence="4">The sequence shown here is derived from an EMBL/GenBank/DDBJ whole genome shotgun (WGS) entry which is preliminary data.</text>
</comment>
<comment type="similarity">
    <text evidence="3">Belongs to the UreF family.</text>
</comment>
<gene>
    <name evidence="4" type="ORF">AC578_2159</name>
</gene>
<dbReference type="PANTHER" id="PTHR33620">
    <property type="entry name" value="UREASE ACCESSORY PROTEIN F"/>
    <property type="match status" value="1"/>
</dbReference>
<reference evidence="4 5" key="1">
    <citation type="submission" date="2015-07" db="EMBL/GenBank/DDBJ databases">
        <title>Comparative genomics of the Sigatoka disease complex on banana suggests a link between parallel evolutionary changes in Pseudocercospora fijiensis and Pseudocercospora eumusae and increased virulence on the banana host.</title>
        <authorList>
            <person name="Chang T.-C."/>
            <person name="Salvucci A."/>
            <person name="Crous P.W."/>
            <person name="Stergiopoulos I."/>
        </authorList>
    </citation>
    <scope>NUCLEOTIDE SEQUENCE [LARGE SCALE GENOMIC DNA]</scope>
    <source>
        <strain evidence="4 5">CBS 114824</strain>
    </source>
</reference>
<evidence type="ECO:0000256" key="2">
    <source>
        <dbReference type="ARBA" id="ARBA00023186"/>
    </source>
</evidence>
<dbReference type="Proteomes" id="UP000070133">
    <property type="component" value="Unassembled WGS sequence"/>
</dbReference>
<evidence type="ECO:0000256" key="1">
    <source>
        <dbReference type="ARBA" id="ARBA00022988"/>
    </source>
</evidence>
<dbReference type="InterPro" id="IPR038277">
    <property type="entry name" value="UreF_sf"/>
</dbReference>
<keyword evidence="2" id="KW-0143">Chaperone</keyword>
<proteinExistence type="inferred from homology"/>
<dbReference type="EMBL" id="LFZN01000049">
    <property type="protein sequence ID" value="KXT01875.1"/>
    <property type="molecule type" value="Genomic_DNA"/>
</dbReference>
<protein>
    <recommendedName>
        <fullName evidence="6">Urease accessory protein UreF</fullName>
    </recommendedName>
</protein>
<keyword evidence="5" id="KW-1185">Reference proteome</keyword>
<keyword evidence="1" id="KW-0996">Nickel insertion</keyword>